<accession>A0A426Y2E4</accession>
<dbReference type="EMBL" id="AMZH03015650">
    <property type="protein sequence ID" value="RRT45711.1"/>
    <property type="molecule type" value="Genomic_DNA"/>
</dbReference>
<evidence type="ECO:0000313" key="1">
    <source>
        <dbReference type="EMBL" id="RRT45711.1"/>
    </source>
</evidence>
<name>A0A426Y2E4_ENSVE</name>
<reference evidence="1 2" key="1">
    <citation type="journal article" date="2014" name="Agronomy (Basel)">
        <title>A Draft Genome Sequence for Ensete ventricosum, the Drought-Tolerant Tree Against Hunger.</title>
        <authorList>
            <person name="Harrison J."/>
            <person name="Moore K.A."/>
            <person name="Paszkiewicz K."/>
            <person name="Jones T."/>
            <person name="Grant M."/>
            <person name="Ambacheew D."/>
            <person name="Muzemil S."/>
            <person name="Studholme D.J."/>
        </authorList>
    </citation>
    <scope>NUCLEOTIDE SEQUENCE [LARGE SCALE GENOMIC DNA]</scope>
</reference>
<protein>
    <submittedName>
        <fullName evidence="1">Uncharacterized protein</fullName>
    </submittedName>
</protein>
<sequence length="102" mass="10766">MAITCCSLCGPLPSVLTKPLLPARRPGGWSGSSVAAAPSGRLRKVPAHLVRASVVDSSESSSSFAKRMERAWLISQGSASCPDCKGTGFRAKWLEEPRPPSE</sequence>
<organism evidence="1 2">
    <name type="scientific">Ensete ventricosum</name>
    <name type="common">Abyssinian banana</name>
    <name type="synonym">Musa ensete</name>
    <dbReference type="NCBI Taxonomy" id="4639"/>
    <lineage>
        <taxon>Eukaryota</taxon>
        <taxon>Viridiplantae</taxon>
        <taxon>Streptophyta</taxon>
        <taxon>Embryophyta</taxon>
        <taxon>Tracheophyta</taxon>
        <taxon>Spermatophyta</taxon>
        <taxon>Magnoliopsida</taxon>
        <taxon>Liliopsida</taxon>
        <taxon>Zingiberales</taxon>
        <taxon>Musaceae</taxon>
        <taxon>Ensete</taxon>
    </lineage>
</organism>
<dbReference type="Proteomes" id="UP000287651">
    <property type="component" value="Unassembled WGS sequence"/>
</dbReference>
<proteinExistence type="predicted"/>
<gene>
    <name evidence="1" type="ORF">B296_00053670</name>
</gene>
<evidence type="ECO:0000313" key="2">
    <source>
        <dbReference type="Proteomes" id="UP000287651"/>
    </source>
</evidence>
<dbReference type="AlphaFoldDB" id="A0A426Y2E4"/>
<comment type="caution">
    <text evidence="1">The sequence shown here is derived from an EMBL/GenBank/DDBJ whole genome shotgun (WGS) entry which is preliminary data.</text>
</comment>